<comment type="caution">
    <text evidence="2">The sequence shown here is derived from an EMBL/GenBank/DDBJ whole genome shotgun (WGS) entry which is preliminary data.</text>
</comment>
<keyword evidence="3" id="KW-1185">Reference proteome</keyword>
<accession>B5CQS5</accession>
<evidence type="ECO:0000313" key="3">
    <source>
        <dbReference type="Proteomes" id="UP000003254"/>
    </source>
</evidence>
<dbReference type="Gene3D" id="3.40.50.2000">
    <property type="entry name" value="Glycogen Phosphorylase B"/>
    <property type="match status" value="1"/>
</dbReference>
<dbReference type="InterPro" id="IPR055259">
    <property type="entry name" value="YkvP/CgeB_Glyco_trans-like"/>
</dbReference>
<dbReference type="EMBL" id="ABOU02000040">
    <property type="protein sequence ID" value="EDY32384.1"/>
    <property type="molecule type" value="Genomic_DNA"/>
</dbReference>
<reference evidence="2 3" key="1">
    <citation type="submission" date="2008-08" db="EMBL/GenBank/DDBJ databases">
        <title>Draft genome sequence of Ruminococcus lactaris ATCC 29176.</title>
        <authorList>
            <person name="Sudarsanam P."/>
            <person name="Ley R."/>
            <person name="Guruge J."/>
            <person name="Turnbaugh P.J."/>
            <person name="Mahowald M."/>
            <person name="Liep D."/>
            <person name="Gordon J."/>
        </authorList>
    </citation>
    <scope>NUCLEOTIDE SEQUENCE [LARGE SCALE GENOMIC DNA]</scope>
    <source>
        <strain evidence="2 3">ATCC 29176</strain>
    </source>
</reference>
<reference evidence="2 3" key="2">
    <citation type="submission" date="2008-08" db="EMBL/GenBank/DDBJ databases">
        <authorList>
            <person name="Fulton L."/>
            <person name="Clifton S."/>
            <person name="Fulton B."/>
            <person name="Xu J."/>
            <person name="Minx P."/>
            <person name="Pepin K.H."/>
            <person name="Johnson M."/>
            <person name="Bhonagiri V."/>
            <person name="Nash W.E."/>
            <person name="Mardis E.R."/>
            <person name="Wilson R.K."/>
        </authorList>
    </citation>
    <scope>NUCLEOTIDE SEQUENCE [LARGE SCALE GENOMIC DNA]</scope>
    <source>
        <strain evidence="2 3">ATCC 29176</strain>
    </source>
</reference>
<sequence length="408" mass="47906">MKKRIVFVNLHTNWMMLKVTDVILLKNSVALKHKYLLDYLLHNIDKYEVCTYLNSNCFSLYQRGSDKLQRILRPIGIKENEWIMHQNGIKKGQIVVIKNANELKKDDLIVLYNVKTASYIGMGDVKAFKALSMLHFHGREEEDELIKNANINCFFNEVNLKTNCELYRKYYHIDKPWIIHPFVFAERFQNRKPFNERKNMAFATGTITYKVHKEFLDTYGDSCDQPSRKQIKDNPEFFKDTVYCTSSDYLEDNAGKPIKDNDFVLIKLYKKIYNRLFTGKQKKYFSFDMVEAFNSYKMCIVGEEILGIPGIGFVEGMACGCAYIGIDSPAYRDWGLVPGIHYITYDGTKEDLKRVIEYYQMDEHQEELERIARTGYDYVRTHFNGDAVAETLLHDLEEQQRIWLAQKG</sequence>
<dbReference type="RefSeq" id="WP_005608830.1">
    <property type="nucleotide sequence ID" value="NZ_CP102292.1"/>
</dbReference>
<dbReference type="HOGENOM" id="CLU_670635_0_0_9"/>
<gene>
    <name evidence="2" type="ORF">RUMLAC_01822</name>
</gene>
<dbReference type="Pfam" id="PF13524">
    <property type="entry name" value="Glyco_trans_1_2"/>
    <property type="match status" value="1"/>
</dbReference>
<evidence type="ECO:0000259" key="1">
    <source>
        <dbReference type="Pfam" id="PF13524"/>
    </source>
</evidence>
<protein>
    <recommendedName>
        <fullName evidence="1">Spore protein YkvP/CgeB glycosyl transferase-like domain-containing protein</fullName>
    </recommendedName>
</protein>
<proteinExistence type="predicted"/>
<dbReference type="eggNOG" id="COG1208">
    <property type="taxonomic scope" value="Bacteria"/>
</dbReference>
<dbReference type="AlphaFoldDB" id="B5CQS5"/>
<name>B5CQS5_9FIRM</name>
<feature type="domain" description="Spore protein YkvP/CgeB glycosyl transferase-like" evidence="1">
    <location>
        <begin position="287"/>
        <end position="393"/>
    </location>
</feature>
<evidence type="ECO:0000313" key="2">
    <source>
        <dbReference type="EMBL" id="EDY32384.1"/>
    </source>
</evidence>
<dbReference type="GeneID" id="77333370"/>
<organism evidence="2 3">
    <name type="scientific">[Ruminococcus] lactaris ATCC 29176</name>
    <dbReference type="NCBI Taxonomy" id="471875"/>
    <lineage>
        <taxon>Bacteria</taxon>
        <taxon>Bacillati</taxon>
        <taxon>Bacillota</taxon>
        <taxon>Clostridia</taxon>
        <taxon>Lachnospirales</taxon>
        <taxon>Lachnospiraceae</taxon>
        <taxon>Mediterraneibacter</taxon>
    </lineage>
</organism>
<dbReference type="Proteomes" id="UP000003254">
    <property type="component" value="Unassembled WGS sequence"/>
</dbReference>